<evidence type="ECO:0000256" key="1">
    <source>
        <dbReference type="SAM" id="Phobius"/>
    </source>
</evidence>
<proteinExistence type="predicted"/>
<dbReference type="EMBL" id="REGN01006095">
    <property type="protein sequence ID" value="RNA10914.1"/>
    <property type="molecule type" value="Genomic_DNA"/>
</dbReference>
<feature type="transmembrane region" description="Helical" evidence="1">
    <location>
        <begin position="15"/>
        <end position="34"/>
    </location>
</feature>
<keyword evidence="3" id="KW-1185">Reference proteome</keyword>
<name>A0A3M7QIE3_BRAPC</name>
<sequence length="76" mass="9016">MNPDTEKMCYNLDPIFGLAIFLLNLTVNYNTVLFHQSLGFCRLPQKISMKFHNCQIFAFLFLDINYDWEDIHSTNH</sequence>
<gene>
    <name evidence="2" type="ORF">BpHYR1_043325</name>
</gene>
<reference evidence="2 3" key="1">
    <citation type="journal article" date="2018" name="Sci. Rep.">
        <title>Genomic signatures of local adaptation to the degree of environmental predictability in rotifers.</title>
        <authorList>
            <person name="Franch-Gras L."/>
            <person name="Hahn C."/>
            <person name="Garcia-Roger E.M."/>
            <person name="Carmona M.J."/>
            <person name="Serra M."/>
            <person name="Gomez A."/>
        </authorList>
    </citation>
    <scope>NUCLEOTIDE SEQUENCE [LARGE SCALE GENOMIC DNA]</scope>
    <source>
        <strain evidence="2">HYR1</strain>
    </source>
</reference>
<protein>
    <submittedName>
        <fullName evidence="2">Uncharacterized protein</fullName>
    </submittedName>
</protein>
<comment type="caution">
    <text evidence="2">The sequence shown here is derived from an EMBL/GenBank/DDBJ whole genome shotgun (WGS) entry which is preliminary data.</text>
</comment>
<accession>A0A3M7QIE3</accession>
<organism evidence="2 3">
    <name type="scientific">Brachionus plicatilis</name>
    <name type="common">Marine rotifer</name>
    <name type="synonym">Brachionus muelleri</name>
    <dbReference type="NCBI Taxonomy" id="10195"/>
    <lineage>
        <taxon>Eukaryota</taxon>
        <taxon>Metazoa</taxon>
        <taxon>Spiralia</taxon>
        <taxon>Gnathifera</taxon>
        <taxon>Rotifera</taxon>
        <taxon>Eurotatoria</taxon>
        <taxon>Monogononta</taxon>
        <taxon>Pseudotrocha</taxon>
        <taxon>Ploima</taxon>
        <taxon>Brachionidae</taxon>
        <taxon>Brachionus</taxon>
    </lineage>
</organism>
<evidence type="ECO:0000313" key="3">
    <source>
        <dbReference type="Proteomes" id="UP000276133"/>
    </source>
</evidence>
<keyword evidence="1" id="KW-0472">Membrane</keyword>
<dbReference type="Proteomes" id="UP000276133">
    <property type="component" value="Unassembled WGS sequence"/>
</dbReference>
<evidence type="ECO:0000313" key="2">
    <source>
        <dbReference type="EMBL" id="RNA10914.1"/>
    </source>
</evidence>
<keyword evidence="1" id="KW-0812">Transmembrane</keyword>
<keyword evidence="1" id="KW-1133">Transmembrane helix</keyword>
<dbReference type="AlphaFoldDB" id="A0A3M7QIE3"/>